<protein>
    <submittedName>
        <fullName evidence="3">Type-F conjugative transfer system protein TraW</fullName>
    </submittedName>
</protein>
<keyword evidence="4" id="KW-1185">Reference proteome</keyword>
<organism evidence="3 4">
    <name type="scientific">Pantoea cypripedii</name>
    <name type="common">Pectobacterium cypripedii</name>
    <name type="synonym">Erwinia cypripedii</name>
    <dbReference type="NCBI Taxonomy" id="55209"/>
    <lineage>
        <taxon>Bacteria</taxon>
        <taxon>Pseudomonadati</taxon>
        <taxon>Pseudomonadota</taxon>
        <taxon>Gammaproteobacteria</taxon>
        <taxon>Enterobacterales</taxon>
        <taxon>Erwiniaceae</taxon>
        <taxon>Pantoea</taxon>
    </lineage>
</organism>
<dbReference type="InterPro" id="IPR014114">
    <property type="entry name" value="TraW"/>
</dbReference>
<dbReference type="InterPro" id="IPR025864">
    <property type="entry name" value="TraW_N_dom"/>
</dbReference>
<name>A0A1X1EKP4_PANCY</name>
<feature type="chain" id="PRO_5012213792" evidence="1">
    <location>
        <begin position="20"/>
        <end position="217"/>
    </location>
</feature>
<evidence type="ECO:0000256" key="1">
    <source>
        <dbReference type="SAM" id="SignalP"/>
    </source>
</evidence>
<dbReference type="AlphaFoldDB" id="A0A1X1EKP4"/>
<dbReference type="Pfam" id="PF12477">
    <property type="entry name" value="TraW_N"/>
    <property type="match status" value="1"/>
</dbReference>
<accession>A0A1X1EKP4</accession>
<dbReference type="NCBIfam" id="TIGR02743">
    <property type="entry name" value="TraW"/>
    <property type="match status" value="1"/>
</dbReference>
<dbReference type="EMBL" id="MLJI01000002">
    <property type="protein sequence ID" value="ORM89469.1"/>
    <property type="molecule type" value="Genomic_DNA"/>
</dbReference>
<evidence type="ECO:0000313" key="3">
    <source>
        <dbReference type="EMBL" id="ORM89469.1"/>
    </source>
</evidence>
<evidence type="ECO:0000259" key="2">
    <source>
        <dbReference type="Pfam" id="PF12477"/>
    </source>
</evidence>
<dbReference type="STRING" id="55209.HA50_22845"/>
<dbReference type="RefSeq" id="WP_084879182.1">
    <property type="nucleotide sequence ID" value="NZ_JAGGMY010000002.1"/>
</dbReference>
<dbReference type="OrthoDB" id="6625590at2"/>
<reference evidence="3 4" key="1">
    <citation type="journal article" date="2017" name="Antonie Van Leeuwenhoek">
        <title>Phylogenomic resolution of the bacterial genus Pantoea and its relationship with Erwinia and Tatumella.</title>
        <authorList>
            <person name="Palmer M."/>
            <person name="Steenkamp E.T."/>
            <person name="Coetzee M.P."/>
            <person name="Chan W.Y."/>
            <person name="van Zyl E."/>
            <person name="De Maayer P."/>
            <person name="Coutinho T.A."/>
            <person name="Blom J."/>
            <person name="Smits T.H."/>
            <person name="Duffy B."/>
            <person name="Venter S.N."/>
        </authorList>
    </citation>
    <scope>NUCLEOTIDE SEQUENCE [LARGE SCALE GENOMIC DNA]</scope>
    <source>
        <strain evidence="3 4">LMG 2657</strain>
    </source>
</reference>
<gene>
    <name evidence="3" type="ORF">HA50_22845</name>
</gene>
<evidence type="ECO:0000313" key="4">
    <source>
        <dbReference type="Proteomes" id="UP000193749"/>
    </source>
</evidence>
<proteinExistence type="predicted"/>
<sequence>MKCLIPVIVLAAFSPSVTAANLGTWGETWDIREHNLITVMRNNLQLHFAGQSQAEMEQEIQRRAKAQALRPVQVEGLITASETRTRLYDPAFTVTQDLSDLSGTLFARKGERVNPFDIIPVFDETLYFIDGDDARQIAWIQQQKPQSTTSRIILVNGNVRDSAGILGKRVYFDQNGILVRKFGIKQIPAEVKQLTGEKLFIITEHGLVDSGSGVDDE</sequence>
<comment type="caution">
    <text evidence="3">The sequence shown here is derived from an EMBL/GenBank/DDBJ whole genome shotgun (WGS) entry which is preliminary data.</text>
</comment>
<keyword evidence="1" id="KW-0732">Signal</keyword>
<feature type="domain" description="Type-F conjugative transfer system protein TraW N-terminal" evidence="2">
    <location>
        <begin position="7"/>
        <end position="31"/>
    </location>
</feature>
<dbReference type="Proteomes" id="UP000193749">
    <property type="component" value="Unassembled WGS sequence"/>
</dbReference>
<feature type="signal peptide" evidence="1">
    <location>
        <begin position="1"/>
        <end position="19"/>
    </location>
</feature>